<comment type="caution">
    <text evidence="2">The sequence shown here is derived from an EMBL/GenBank/DDBJ whole genome shotgun (WGS) entry which is preliminary data.</text>
</comment>
<feature type="chain" id="PRO_5039695754" evidence="1">
    <location>
        <begin position="25"/>
        <end position="181"/>
    </location>
</feature>
<feature type="signal peptide" evidence="1">
    <location>
        <begin position="1"/>
        <end position="24"/>
    </location>
</feature>
<organism evidence="2 3">
    <name type="scientific">Nocardioides cavernaquae</name>
    <dbReference type="NCBI Taxonomy" id="2321396"/>
    <lineage>
        <taxon>Bacteria</taxon>
        <taxon>Bacillati</taxon>
        <taxon>Actinomycetota</taxon>
        <taxon>Actinomycetes</taxon>
        <taxon>Propionibacteriales</taxon>
        <taxon>Nocardioidaceae</taxon>
        <taxon>Nocardioides</taxon>
    </lineage>
</organism>
<reference evidence="3" key="1">
    <citation type="submission" date="2018-09" db="EMBL/GenBank/DDBJ databases">
        <authorList>
            <person name="Zhu H."/>
        </authorList>
    </citation>
    <scope>NUCLEOTIDE SEQUENCE [LARGE SCALE GENOMIC DNA]</scope>
    <source>
        <strain evidence="3">K1W22B-1</strain>
    </source>
</reference>
<proteinExistence type="predicted"/>
<accession>A0A3A5H763</accession>
<dbReference type="AlphaFoldDB" id="A0A3A5H763"/>
<keyword evidence="3" id="KW-1185">Reference proteome</keyword>
<evidence type="ECO:0000313" key="2">
    <source>
        <dbReference type="EMBL" id="RJS45728.1"/>
    </source>
</evidence>
<dbReference type="Proteomes" id="UP000276542">
    <property type="component" value="Unassembled WGS sequence"/>
</dbReference>
<name>A0A3A5H763_9ACTN</name>
<dbReference type="EMBL" id="QYRP01000002">
    <property type="protein sequence ID" value="RJS45728.1"/>
    <property type="molecule type" value="Genomic_DNA"/>
</dbReference>
<evidence type="ECO:0000256" key="1">
    <source>
        <dbReference type="SAM" id="SignalP"/>
    </source>
</evidence>
<sequence>MMPRRSSWSVVPGALLALALTSCSQEVPLGAGAPTRGAVDGPGPEPTVIPTDRNEGFQYCGGPGRYVAYDTFEVTGPVLAGAAVLDGSARLDDVTYAPKPQGQEPTGGILGALPSREMTATNWKARKPLDGAHLDAGTYYLFAEFVARDDDHLTSVSLPFTTTQGAHTATYLQNALFDSNC</sequence>
<keyword evidence="1" id="KW-0732">Signal</keyword>
<protein>
    <submittedName>
        <fullName evidence="2">Uncharacterized protein</fullName>
    </submittedName>
</protein>
<dbReference type="PROSITE" id="PS51257">
    <property type="entry name" value="PROKAR_LIPOPROTEIN"/>
    <property type="match status" value="1"/>
</dbReference>
<gene>
    <name evidence="2" type="ORF">D4739_05490</name>
</gene>
<evidence type="ECO:0000313" key="3">
    <source>
        <dbReference type="Proteomes" id="UP000276542"/>
    </source>
</evidence>